<dbReference type="GO" id="GO:0007018">
    <property type="term" value="P:microtubule-based movement"/>
    <property type="evidence" value="ECO:0007669"/>
    <property type="project" value="InterPro"/>
</dbReference>
<dbReference type="PANTHER" id="PTHR46961">
    <property type="entry name" value="DYNEIN HEAVY CHAIN 1, AXONEMAL-LIKE PROTEIN"/>
    <property type="match status" value="1"/>
</dbReference>
<proteinExistence type="predicted"/>
<dbReference type="AlphaFoldDB" id="A0A7K4XCQ7"/>
<dbReference type="GO" id="GO:0030286">
    <property type="term" value="C:dynein complex"/>
    <property type="evidence" value="ECO:0007669"/>
    <property type="project" value="InterPro"/>
</dbReference>
<feature type="domain" description="Dynein heavy chain C-terminal" evidence="2">
    <location>
        <begin position="94"/>
        <end position="338"/>
    </location>
</feature>
<feature type="non-terminal residue" evidence="3">
    <location>
        <position position="1"/>
    </location>
</feature>
<dbReference type="Gene3D" id="1.20.1270.280">
    <property type="match status" value="1"/>
</dbReference>
<dbReference type="OrthoDB" id="447173at2759"/>
<evidence type="ECO:0000313" key="3">
    <source>
        <dbReference type="EMBL" id="NWR44721.1"/>
    </source>
</evidence>
<dbReference type="Gene3D" id="1.10.8.720">
    <property type="entry name" value="Region D6 of dynein motor"/>
    <property type="match status" value="1"/>
</dbReference>
<comment type="caution">
    <text evidence="3">The sequence shown here is derived from an EMBL/GenBank/DDBJ whole genome shotgun (WGS) entry which is preliminary data.</text>
</comment>
<accession>A0A7K4XCQ7</accession>
<dbReference type="InterPro" id="IPR043160">
    <property type="entry name" value="Dynein_C_barrel"/>
</dbReference>
<dbReference type="Proteomes" id="UP000529728">
    <property type="component" value="Unassembled WGS sequence"/>
</dbReference>
<organism evidence="3 4">
    <name type="scientific">Regulus satrapa</name>
    <name type="common">Golden-crowned kinglet</name>
    <dbReference type="NCBI Taxonomy" id="13245"/>
    <lineage>
        <taxon>Eukaryota</taxon>
        <taxon>Metazoa</taxon>
        <taxon>Chordata</taxon>
        <taxon>Craniata</taxon>
        <taxon>Vertebrata</taxon>
        <taxon>Euteleostomi</taxon>
        <taxon>Archelosauria</taxon>
        <taxon>Archosauria</taxon>
        <taxon>Dinosauria</taxon>
        <taxon>Saurischia</taxon>
        <taxon>Theropoda</taxon>
        <taxon>Coelurosauria</taxon>
        <taxon>Aves</taxon>
        <taxon>Neognathae</taxon>
        <taxon>Neoaves</taxon>
        <taxon>Telluraves</taxon>
        <taxon>Australaves</taxon>
        <taxon>Passeriformes</taxon>
        <taxon>Regulidae</taxon>
        <taxon>Regulus</taxon>
    </lineage>
</organism>
<dbReference type="InterPro" id="IPR041658">
    <property type="entry name" value="AAA_lid_11"/>
</dbReference>
<dbReference type="EMBL" id="VWZN01006856">
    <property type="protein sequence ID" value="NWR44721.1"/>
    <property type="molecule type" value="Genomic_DNA"/>
</dbReference>
<dbReference type="FunFam" id="1.20.1270.280:FF:000002">
    <property type="entry name" value="Dynein heavy chain 5, axonemal"/>
    <property type="match status" value="1"/>
</dbReference>
<dbReference type="GO" id="GO:0051959">
    <property type="term" value="F:dynein light intermediate chain binding"/>
    <property type="evidence" value="ECO:0007669"/>
    <property type="project" value="InterPro"/>
</dbReference>
<reference evidence="3 4" key="1">
    <citation type="submission" date="2019-09" db="EMBL/GenBank/DDBJ databases">
        <title>Bird 10,000 Genomes (B10K) Project - Family phase.</title>
        <authorList>
            <person name="Zhang G."/>
        </authorList>
    </citation>
    <scope>NUCLEOTIDE SEQUENCE [LARGE SCALE GENOMIC DNA]</scope>
    <source>
        <strain evidence="3">B10K-DU-001-18</strain>
        <tissue evidence="3">Muscle</tissue>
    </source>
</reference>
<keyword evidence="4" id="KW-1185">Reference proteome</keyword>
<dbReference type="FunFam" id="1.10.8.720:FF:000041">
    <property type="entry name" value="Uncharacterized protein"/>
    <property type="match status" value="1"/>
</dbReference>
<dbReference type="Pfam" id="PF18198">
    <property type="entry name" value="AAA_lid_11"/>
    <property type="match status" value="1"/>
</dbReference>
<evidence type="ECO:0000313" key="4">
    <source>
        <dbReference type="Proteomes" id="UP000529728"/>
    </source>
</evidence>
<dbReference type="InterPro" id="IPR026983">
    <property type="entry name" value="DHC"/>
</dbReference>
<dbReference type="PANTHER" id="PTHR46961:SF18">
    <property type="entry name" value="DYNEIN AXONEMAL HEAVY CHAIN 5"/>
    <property type="match status" value="1"/>
</dbReference>
<name>A0A7K4XCQ7_REGSA</name>
<gene>
    <name evidence="3" type="primary">Dnah5_2</name>
    <name evidence="3" type="ORF">REGSAT_R12542</name>
</gene>
<dbReference type="InterPro" id="IPR041228">
    <property type="entry name" value="Dynein_C"/>
</dbReference>
<evidence type="ECO:0000259" key="1">
    <source>
        <dbReference type="Pfam" id="PF18198"/>
    </source>
</evidence>
<evidence type="ECO:0000259" key="2">
    <source>
        <dbReference type="Pfam" id="PF18199"/>
    </source>
</evidence>
<dbReference type="InterPro" id="IPR042219">
    <property type="entry name" value="AAA_lid_11_sf"/>
</dbReference>
<feature type="non-terminal residue" evidence="3">
    <location>
        <position position="340"/>
    </location>
</feature>
<dbReference type="GO" id="GO:0045505">
    <property type="term" value="F:dynein intermediate chain binding"/>
    <property type="evidence" value="ECO:0007669"/>
    <property type="project" value="InterPro"/>
</dbReference>
<dbReference type="Gene3D" id="3.10.490.20">
    <property type="match status" value="1"/>
</dbReference>
<sequence>GISWSTLCYMIGEIQYGGRVTDDFDKRLMNTFVKVWFSENTFSQEFSFYKGYSIPKCTMVDEYLQYIQSLPAYDTPEVFGLHPNADITYQSKVSKDVLDIILSIQPKDSSGGGGATREAVVARLADDMLEKVPADYIPFEVKEKLKNMGPLQPMHIFLRQEIEQMQRVISLVRSTLTDLKLAIEGTIVMSENLRDALDCMYDGRIPASWKKASWASSTLGFWFTELLERNHQFYKWIFESQPNCFWMAGFFNPQGFLTAVRQEITRANKGWALDSVVLCSEVTKWMKEDITSPPSEGVYVYGLYLEGAGWDKKNMRLTESKPKVLFEQMPVIRIYAENNS</sequence>
<protein>
    <submittedName>
        <fullName evidence="3">DYH5 protein</fullName>
    </submittedName>
</protein>
<dbReference type="Pfam" id="PF18199">
    <property type="entry name" value="Dynein_C"/>
    <property type="match status" value="1"/>
</dbReference>
<feature type="domain" description="Dynein heavy chain AAA lid" evidence="1">
    <location>
        <begin position="2"/>
        <end position="85"/>
    </location>
</feature>